<name>A0ABX1TJ47_9GAMM</name>
<protein>
    <submittedName>
        <fullName evidence="3">Response regulator</fullName>
    </submittedName>
</protein>
<dbReference type="EMBL" id="SPMZ01000026">
    <property type="protein sequence ID" value="NMQ19407.1"/>
    <property type="molecule type" value="Genomic_DNA"/>
</dbReference>
<dbReference type="InterPro" id="IPR001789">
    <property type="entry name" value="Sig_transdc_resp-reg_receiver"/>
</dbReference>
<evidence type="ECO:0000259" key="2">
    <source>
        <dbReference type="PROSITE" id="PS50110"/>
    </source>
</evidence>
<gene>
    <name evidence="3" type="ORF">E4P82_09500</name>
</gene>
<feature type="domain" description="Response regulatory" evidence="2">
    <location>
        <begin position="1"/>
        <end position="36"/>
    </location>
</feature>
<organism evidence="3 4">
    <name type="scientific">Candidatus Competibacter phosphatis</name>
    <dbReference type="NCBI Taxonomy" id="221280"/>
    <lineage>
        <taxon>Bacteria</taxon>
        <taxon>Pseudomonadati</taxon>
        <taxon>Pseudomonadota</taxon>
        <taxon>Gammaproteobacteria</taxon>
        <taxon>Candidatus Competibacteraceae</taxon>
        <taxon>Candidatus Competibacter</taxon>
    </lineage>
</organism>
<keyword evidence="4" id="KW-1185">Reference proteome</keyword>
<evidence type="ECO:0000256" key="1">
    <source>
        <dbReference type="PROSITE-ProRule" id="PRU00169"/>
    </source>
</evidence>
<comment type="caution">
    <text evidence="3">The sequence shown here is derived from an EMBL/GenBank/DDBJ whole genome shotgun (WGS) entry which is preliminary data.</text>
</comment>
<evidence type="ECO:0000313" key="4">
    <source>
        <dbReference type="Proteomes" id="UP000760480"/>
    </source>
</evidence>
<dbReference type="Gene3D" id="3.40.50.2300">
    <property type="match status" value="1"/>
</dbReference>
<keyword evidence="1" id="KW-0597">Phosphoprotein</keyword>
<dbReference type="InterPro" id="IPR011006">
    <property type="entry name" value="CheY-like_superfamily"/>
</dbReference>
<feature type="modified residue" description="4-aspartylphosphate" evidence="1">
    <location>
        <position position="19"/>
    </location>
</feature>
<accession>A0ABX1TJ47</accession>
<dbReference type="Proteomes" id="UP000760480">
    <property type="component" value="Unassembled WGS sequence"/>
</dbReference>
<sequence>MRKQFLLPCMKKIDLILLDIILPGLDGYQVCQHLKK</sequence>
<proteinExistence type="predicted"/>
<dbReference type="PROSITE" id="PS50110">
    <property type="entry name" value="RESPONSE_REGULATORY"/>
    <property type="match status" value="1"/>
</dbReference>
<dbReference type="SUPFAM" id="SSF52172">
    <property type="entry name" value="CheY-like"/>
    <property type="match status" value="1"/>
</dbReference>
<evidence type="ECO:0000313" key="3">
    <source>
        <dbReference type="EMBL" id="NMQ19407.1"/>
    </source>
</evidence>
<reference evidence="3 4" key="1">
    <citation type="submission" date="2019-03" db="EMBL/GenBank/DDBJ databases">
        <title>Metabolic reconstructions from genomes of highly enriched 'Candidatus Accumulibacter' and 'Candidatus Competibacter' bioreactor populations.</title>
        <authorList>
            <person name="Annavajhala M.K."/>
            <person name="Welles L."/>
            <person name="Abbas B."/>
            <person name="Sorokin D."/>
            <person name="Park H."/>
            <person name="Van Loosdrecht M."/>
            <person name="Chandran K."/>
        </authorList>
    </citation>
    <scope>NUCLEOTIDE SEQUENCE [LARGE SCALE GENOMIC DNA]</scope>
    <source>
        <strain evidence="3 4">SBR_G</strain>
    </source>
</reference>